<gene>
    <name evidence="1" type="ORF">R0137_13665</name>
</gene>
<keyword evidence="2" id="KW-1185">Reference proteome</keyword>
<dbReference type="Proteomes" id="UP001626549">
    <property type="component" value="Chromosome"/>
</dbReference>
<dbReference type="RefSeq" id="WP_407326967.1">
    <property type="nucleotide sequence ID" value="NZ_CP136865.1"/>
</dbReference>
<reference evidence="1 2" key="1">
    <citation type="submission" date="2023-10" db="EMBL/GenBank/DDBJ databases">
        <title>Two novel species belonging to the OM43/NOR5 clade.</title>
        <authorList>
            <person name="Park M."/>
        </authorList>
    </citation>
    <scope>NUCLEOTIDE SEQUENCE [LARGE SCALE GENOMIC DNA]</scope>
    <source>
        <strain evidence="1 2">IMCC45268</strain>
    </source>
</reference>
<accession>A0ABZ0IE20</accession>
<protein>
    <recommendedName>
        <fullName evidence="3">Anti sigma-E protein RseA, N-terminal domain</fullName>
    </recommendedName>
</protein>
<sequence length="258" mass="27472">MSEALSEQDIELLSQYLDSELEPSLSRALESRLHSEVALQAGLVRMQELNQRLRDAFGERDDVPDAVADLLSNETSTDGSDGLMGSATVLSFPGRSSAATTSTRPAWMYAAAASFVGAIALSMIVNTGNQGSQSGLPGNDGFVTAALDNVPSGDGWASLEDGREIQPVLSFPHEDGRWCREYLLRGGASDWRAVACREDDRWVTQAAGLESYLESADAYRPAGAADSAPVASFISQHAGDIALGREAEAAMIEGNWQN</sequence>
<name>A0ABZ0IE20_9GAMM</name>
<proteinExistence type="predicted"/>
<evidence type="ECO:0000313" key="2">
    <source>
        <dbReference type="Proteomes" id="UP001626549"/>
    </source>
</evidence>
<evidence type="ECO:0000313" key="1">
    <source>
        <dbReference type="EMBL" id="WOJ96286.1"/>
    </source>
</evidence>
<evidence type="ECO:0008006" key="3">
    <source>
        <dbReference type="Google" id="ProtNLM"/>
    </source>
</evidence>
<dbReference type="EMBL" id="CP136865">
    <property type="protein sequence ID" value="WOJ96286.1"/>
    <property type="molecule type" value="Genomic_DNA"/>
</dbReference>
<organism evidence="1 2">
    <name type="scientific">Congregibacter brevis</name>
    <dbReference type="NCBI Taxonomy" id="3081201"/>
    <lineage>
        <taxon>Bacteria</taxon>
        <taxon>Pseudomonadati</taxon>
        <taxon>Pseudomonadota</taxon>
        <taxon>Gammaproteobacteria</taxon>
        <taxon>Cellvibrionales</taxon>
        <taxon>Halieaceae</taxon>
        <taxon>Congregibacter</taxon>
    </lineage>
</organism>